<dbReference type="GO" id="GO:0016746">
    <property type="term" value="F:acyltransferase activity"/>
    <property type="evidence" value="ECO:0007669"/>
    <property type="project" value="UniProtKB-KW"/>
</dbReference>
<gene>
    <name evidence="7" type="ORF">AOLFYP35_01469</name>
</gene>
<evidence type="ECO:0000256" key="5">
    <source>
        <dbReference type="ARBA" id="ARBA00023136"/>
    </source>
</evidence>
<evidence type="ECO:0000313" key="7">
    <source>
        <dbReference type="EMBL" id="VYT07620.1"/>
    </source>
</evidence>
<keyword evidence="4 7" id="KW-0808">Transferase</keyword>
<keyword evidence="3" id="KW-0997">Cell inner membrane</keyword>
<dbReference type="AlphaFoldDB" id="A0A6N2TP80"/>
<keyword evidence="5" id="KW-0472">Membrane</keyword>
<evidence type="ECO:0000256" key="4">
    <source>
        <dbReference type="ARBA" id="ARBA00022679"/>
    </source>
</evidence>
<protein>
    <submittedName>
        <fullName evidence="7">Phosphatidylinositol mannoside acyltransferase</fullName>
        <ecNumber evidence="7">2.3.1.-</ecNumber>
    </submittedName>
</protein>
<dbReference type="InterPro" id="IPR004960">
    <property type="entry name" value="LipA_acyltrans"/>
</dbReference>
<evidence type="ECO:0000256" key="6">
    <source>
        <dbReference type="ARBA" id="ARBA00023315"/>
    </source>
</evidence>
<dbReference type="EMBL" id="CACRSM010000002">
    <property type="protein sequence ID" value="VYT07620.1"/>
    <property type="molecule type" value="Genomic_DNA"/>
</dbReference>
<dbReference type="PANTHER" id="PTHR30606">
    <property type="entry name" value="LIPID A BIOSYNTHESIS LAUROYL ACYLTRANSFERASE"/>
    <property type="match status" value="1"/>
</dbReference>
<dbReference type="Pfam" id="PF03279">
    <property type="entry name" value="Lip_A_acyltrans"/>
    <property type="match status" value="1"/>
</dbReference>
<evidence type="ECO:0000256" key="2">
    <source>
        <dbReference type="ARBA" id="ARBA00022475"/>
    </source>
</evidence>
<keyword evidence="6 7" id="KW-0012">Acyltransferase</keyword>
<proteinExistence type="predicted"/>
<name>A0A6N2TP80_9ACTO</name>
<organism evidence="7">
    <name type="scientific">Schaalia odontolytica</name>
    <dbReference type="NCBI Taxonomy" id="1660"/>
    <lineage>
        <taxon>Bacteria</taxon>
        <taxon>Bacillati</taxon>
        <taxon>Actinomycetota</taxon>
        <taxon>Actinomycetes</taxon>
        <taxon>Actinomycetales</taxon>
        <taxon>Actinomycetaceae</taxon>
        <taxon>Schaalia</taxon>
    </lineage>
</organism>
<dbReference type="GO" id="GO:0009247">
    <property type="term" value="P:glycolipid biosynthetic process"/>
    <property type="evidence" value="ECO:0007669"/>
    <property type="project" value="UniProtKB-ARBA"/>
</dbReference>
<dbReference type="GO" id="GO:0005886">
    <property type="term" value="C:plasma membrane"/>
    <property type="evidence" value="ECO:0007669"/>
    <property type="project" value="UniProtKB-SubCell"/>
</dbReference>
<dbReference type="PANTHER" id="PTHR30606:SF10">
    <property type="entry name" value="PHOSPHATIDYLINOSITOL MANNOSIDE ACYLTRANSFERASE"/>
    <property type="match status" value="1"/>
</dbReference>
<keyword evidence="2" id="KW-1003">Cell membrane</keyword>
<reference evidence="7" key="1">
    <citation type="submission" date="2019-11" db="EMBL/GenBank/DDBJ databases">
        <authorList>
            <person name="Feng L."/>
        </authorList>
    </citation>
    <scope>NUCLEOTIDE SEQUENCE</scope>
    <source>
        <strain evidence="7">AodontolyticusLFYP35</strain>
    </source>
</reference>
<sequence>MSGRALVWAFRVVPRLPFSFVTWLGRRGADLMCLLNGSSVRRMRANHERVLGRKISRRELRDAVRSHINAYVEQLSFGGRVGEKLRARVDLSQAQEFLRLAGEGPVVLALPHAGTFDRVGAAVCAQGISVLTVAERLNPPELFDAFLKLRTDVGMEIIGVSPGDSVFHSLLEQAKGRKNLVIPLLADRDISGTGIEVQFGTKPALVAAGPAALARALNAPLIAGVVSDVDASGTPEFVRLEVTENLYDPQVKDDDVPELTQKWVTALLPILQRRIREWHMMQAVFVEDLDPERLARARKRAAQKGE</sequence>
<dbReference type="EC" id="2.3.1.-" evidence="7"/>
<accession>A0A6N2TP80</accession>
<comment type="subcellular location">
    <subcellularLocation>
        <location evidence="1">Cell inner membrane</location>
    </subcellularLocation>
</comment>
<evidence type="ECO:0000256" key="3">
    <source>
        <dbReference type="ARBA" id="ARBA00022519"/>
    </source>
</evidence>
<evidence type="ECO:0000256" key="1">
    <source>
        <dbReference type="ARBA" id="ARBA00004533"/>
    </source>
</evidence>